<comment type="caution">
    <text evidence="1">The sequence shown here is derived from an EMBL/GenBank/DDBJ whole genome shotgun (WGS) entry which is preliminary data.</text>
</comment>
<gene>
    <name evidence="1" type="ORF">GDO78_021361</name>
</gene>
<keyword evidence="2" id="KW-1185">Reference proteome</keyword>
<protein>
    <submittedName>
        <fullName evidence="1">Uncharacterized protein</fullName>
    </submittedName>
</protein>
<dbReference type="EMBL" id="WNTK01000641">
    <property type="protein sequence ID" value="KAG9469028.1"/>
    <property type="molecule type" value="Genomic_DNA"/>
</dbReference>
<sequence length="99" mass="12108">MKRFLKKKCIFLYFALEYGMTSEFPYLVRENVTFILLLNIKIQNLFLYSNSNPYSYGPFWPSGALSPHFYNEELILWLFFHYYGLIHCYRQFFFLQITV</sequence>
<name>A0A8J6EGZ8_ELECQ</name>
<dbReference type="Proteomes" id="UP000770717">
    <property type="component" value="Unassembled WGS sequence"/>
</dbReference>
<reference evidence="1" key="1">
    <citation type="thesis" date="2020" institute="ProQuest LLC" country="789 East Eisenhower Parkway, Ann Arbor, MI, USA">
        <title>Comparative Genomics and Chromosome Evolution.</title>
        <authorList>
            <person name="Mudd A.B."/>
        </authorList>
    </citation>
    <scope>NUCLEOTIDE SEQUENCE</scope>
    <source>
        <strain evidence="1">HN-11 Male</strain>
        <tissue evidence="1">Kidney and liver</tissue>
    </source>
</reference>
<accession>A0A8J6EGZ8</accession>
<proteinExistence type="predicted"/>
<organism evidence="1 2">
    <name type="scientific">Eleutherodactylus coqui</name>
    <name type="common">Puerto Rican coqui</name>
    <dbReference type="NCBI Taxonomy" id="57060"/>
    <lineage>
        <taxon>Eukaryota</taxon>
        <taxon>Metazoa</taxon>
        <taxon>Chordata</taxon>
        <taxon>Craniata</taxon>
        <taxon>Vertebrata</taxon>
        <taxon>Euteleostomi</taxon>
        <taxon>Amphibia</taxon>
        <taxon>Batrachia</taxon>
        <taxon>Anura</taxon>
        <taxon>Neobatrachia</taxon>
        <taxon>Hyloidea</taxon>
        <taxon>Eleutherodactylidae</taxon>
        <taxon>Eleutherodactylinae</taxon>
        <taxon>Eleutherodactylus</taxon>
        <taxon>Eleutherodactylus</taxon>
    </lineage>
</organism>
<evidence type="ECO:0000313" key="1">
    <source>
        <dbReference type="EMBL" id="KAG9469028.1"/>
    </source>
</evidence>
<evidence type="ECO:0000313" key="2">
    <source>
        <dbReference type="Proteomes" id="UP000770717"/>
    </source>
</evidence>
<dbReference type="AlphaFoldDB" id="A0A8J6EGZ8"/>